<accession>A0ACC6PG38</accession>
<keyword evidence="2" id="KW-1185">Reference proteome</keyword>
<comment type="caution">
    <text evidence="1">The sequence shown here is derived from an EMBL/GenBank/DDBJ whole genome shotgun (WGS) entry which is preliminary data.</text>
</comment>
<protein>
    <submittedName>
        <fullName evidence="1">Uncharacterized protein</fullName>
    </submittedName>
</protein>
<evidence type="ECO:0000313" key="1">
    <source>
        <dbReference type="EMBL" id="MEJ8305873.1"/>
    </source>
</evidence>
<name>A0ACC6PG38_9BACL</name>
<gene>
    <name evidence="1" type="ORF">WKI47_18335</name>
</gene>
<dbReference type="EMBL" id="JBBKAR010000046">
    <property type="protein sequence ID" value="MEJ8305873.1"/>
    <property type="molecule type" value="Genomic_DNA"/>
</dbReference>
<reference evidence="1" key="1">
    <citation type="submission" date="2024-03" db="EMBL/GenBank/DDBJ databases">
        <title>Whole genome sequecning of epiphytes from Marcgravia umbellata leaves.</title>
        <authorList>
            <person name="Kumar G."/>
            <person name="Savka M.A."/>
        </authorList>
    </citation>
    <scope>NUCLEOTIDE SEQUENCE</scope>
    <source>
        <strain evidence="1">RIT_BL5</strain>
    </source>
</reference>
<sequence length="424" mass="46430">MKKRFKPLMLSMAMAVGVGASLNAGSAAAATNPTDKLPTADWKYDVPAGHDLGWVFDSGNVTKDRLYVTLFSEKEGGLQTQSFDRKNGASNWVYDFQGGAENVNIFSSQVVSRTNGDVYFVGKKDNEKSQKLYAVSSSGKLKWSKAIETGLTGSLEVLSNGDLLLSSISSDQKTTHVYQFANDGKLKKKDTVDGSQNLSVLSNGEVVNTTNKKIEWYKNVNTLKSPTLSYKLPENTTVASNFRSWGGSSKVAPAVYPFNGGNLVGLVKEELPERKTPGVEILDPSIDNREFTYVLFDAKGKKVWERKIPKGAFVITAGENLLVKDGLKLELYGPDNKLKASKTFEEKDFLVYKAPNEEIAAFDKVSGEFYALSPKDLSVNHHVSLDPSTNGKAKYGFLYGGEGKLYVHDTQGENQNTVSAYTLK</sequence>
<dbReference type="Proteomes" id="UP001380953">
    <property type="component" value="Unassembled WGS sequence"/>
</dbReference>
<organism evidence="1 2">
    <name type="scientific">Saccharibacillus sacchari</name>
    <dbReference type="NCBI Taxonomy" id="456493"/>
    <lineage>
        <taxon>Bacteria</taxon>
        <taxon>Bacillati</taxon>
        <taxon>Bacillota</taxon>
        <taxon>Bacilli</taxon>
        <taxon>Bacillales</taxon>
        <taxon>Paenibacillaceae</taxon>
        <taxon>Saccharibacillus</taxon>
    </lineage>
</organism>
<proteinExistence type="predicted"/>
<evidence type="ECO:0000313" key="2">
    <source>
        <dbReference type="Proteomes" id="UP001380953"/>
    </source>
</evidence>